<dbReference type="Proteomes" id="UP000664654">
    <property type="component" value="Unassembled WGS sequence"/>
</dbReference>
<evidence type="ECO:0000313" key="2">
    <source>
        <dbReference type="EMBL" id="MBN7823938.1"/>
    </source>
</evidence>
<dbReference type="InterPro" id="IPR003776">
    <property type="entry name" value="YcaO-like_dom"/>
</dbReference>
<dbReference type="PANTHER" id="PTHR37809:SF1">
    <property type="entry name" value="RIBOSOMAL PROTEIN S12 METHYLTHIOTRANSFERASE ACCESSORY FACTOR YCAO"/>
    <property type="match status" value="1"/>
</dbReference>
<name>A0A939DJN2_9ALTE</name>
<dbReference type="AlphaFoldDB" id="A0A939DJN2"/>
<dbReference type="Pfam" id="PF02624">
    <property type="entry name" value="YcaO"/>
    <property type="match status" value="1"/>
</dbReference>
<keyword evidence="3" id="KW-1185">Reference proteome</keyword>
<dbReference type="Gene3D" id="3.30.1330.230">
    <property type="match status" value="1"/>
</dbReference>
<comment type="caution">
    <text evidence="2">The sequence shown here is derived from an EMBL/GenBank/DDBJ whole genome shotgun (WGS) entry which is preliminary data.</text>
</comment>
<dbReference type="RefSeq" id="WP_206572041.1">
    <property type="nucleotide sequence ID" value="NZ_JAFKCV010000001.1"/>
</dbReference>
<organism evidence="2 3">
    <name type="scientific">Bowmanella dokdonensis</name>
    <dbReference type="NCBI Taxonomy" id="751969"/>
    <lineage>
        <taxon>Bacteria</taxon>
        <taxon>Pseudomonadati</taxon>
        <taxon>Pseudomonadota</taxon>
        <taxon>Gammaproteobacteria</taxon>
        <taxon>Alteromonadales</taxon>
        <taxon>Alteromonadaceae</taxon>
        <taxon>Bowmanella</taxon>
    </lineage>
</organism>
<sequence>MNDLPIGILAAAGCDTLLETVKGLLRETNRQTAQVASLEDRHLNPATAGLWLVLADSRGDMDRVLTWQQRCREAQVPLLLVSQSPGLINLGPLVRPGQDACIGCWKKWVDNNHRLPQISRSGQPDRQIQAQLPLTPMAADLFKTLLLQVLTQAVGKPESLHATYWRLRLRELASSRHTYNALCECPHCDNDKPDSEQNAQIHFRPRLKRHVVDKRVPNPRLSLEGVRRQFVDRHSGLIKHLYQSISSSLMPMYTAEMQLMDSEDFESGYGRAETAQKSELVAILEGIERFAGYSPKRTRTQVRGSYRTIRAAYPGRCVDPQDFILHDPALRNPRFALLDYHPDLEFNWCWGYSFRQQAPVLIPEQLVYYRLEGTEAAPVNRFVYDSSNGCAMGGCLEEAILCGLFEVVERDAYLTTWYSRLVPDRIDNASIREGRVQALIARAQAEGFEIYLFDMALDIPIPAVWAMIVDPADDAPVKSYCASAAHSQWHEAIFSALVEVVTSMGVYRQSMPGQRAKALQMVDDHDQVEHMPDHVLLYSAPETYPRLEFLHQGPLLSLAECEARLPSLYHQDLNQELHIQADKVLNVASDLIVVQQSFSKMEDNGLHCVKVLAPGLMPVTFGHQYRRISYPRLDSAARARGQWAAHFNAERINPFPHNFP</sequence>
<dbReference type="NCBIfam" id="TIGR03882">
    <property type="entry name" value="cyclo_dehyd_2"/>
    <property type="match status" value="1"/>
</dbReference>
<dbReference type="Gene3D" id="3.40.50.720">
    <property type="entry name" value="NAD(P)-binding Rossmann-like Domain"/>
    <property type="match status" value="1"/>
</dbReference>
<dbReference type="Gene3D" id="3.30.40.250">
    <property type="match status" value="1"/>
</dbReference>
<feature type="domain" description="YcaO" evidence="1">
    <location>
        <begin position="270"/>
        <end position="660"/>
    </location>
</feature>
<gene>
    <name evidence="2" type="ORF">J0A66_01755</name>
</gene>
<evidence type="ECO:0000259" key="1">
    <source>
        <dbReference type="PROSITE" id="PS51664"/>
    </source>
</evidence>
<dbReference type="NCBIfam" id="TIGR03604">
    <property type="entry name" value="TOMM_cyclo_SagD"/>
    <property type="match status" value="1"/>
</dbReference>
<dbReference type="PANTHER" id="PTHR37809">
    <property type="entry name" value="RIBOSOMAL PROTEIN S12 METHYLTHIOTRANSFERASE ACCESSORY FACTOR YCAO"/>
    <property type="match status" value="1"/>
</dbReference>
<dbReference type="InterPro" id="IPR027624">
    <property type="entry name" value="TOMM_cyclo_SagD"/>
</dbReference>
<dbReference type="PROSITE" id="PS51664">
    <property type="entry name" value="YCAO"/>
    <property type="match status" value="1"/>
</dbReference>
<dbReference type="InterPro" id="IPR022291">
    <property type="entry name" value="Bacteriocin_synth_cyclodeHase"/>
</dbReference>
<evidence type="ECO:0000313" key="3">
    <source>
        <dbReference type="Proteomes" id="UP000664654"/>
    </source>
</evidence>
<proteinExistence type="predicted"/>
<accession>A0A939DJN2</accession>
<protein>
    <submittedName>
        <fullName evidence="2">TOMM leader peptide-binding protein</fullName>
    </submittedName>
</protein>
<reference evidence="2" key="1">
    <citation type="submission" date="2021-03" db="EMBL/GenBank/DDBJ databases">
        <title>novel species isolated from a fishpond in China.</title>
        <authorList>
            <person name="Lu H."/>
            <person name="Cai Z."/>
        </authorList>
    </citation>
    <scope>NUCLEOTIDE SEQUENCE</scope>
    <source>
        <strain evidence="2">JCM 30855</strain>
    </source>
</reference>
<dbReference type="Gene3D" id="3.30.160.660">
    <property type="match status" value="1"/>
</dbReference>
<dbReference type="EMBL" id="JAFKCV010000001">
    <property type="protein sequence ID" value="MBN7823938.1"/>
    <property type="molecule type" value="Genomic_DNA"/>
</dbReference>